<gene>
    <name evidence="4" type="ORF">FCC1311_110682</name>
</gene>
<dbReference type="SMART" id="SM00232">
    <property type="entry name" value="JAB_MPN"/>
    <property type="match status" value="1"/>
</dbReference>
<dbReference type="InterPro" id="IPR024969">
    <property type="entry name" value="EIF3F/CSN6-like_C"/>
</dbReference>
<evidence type="ECO:0000313" key="4">
    <source>
        <dbReference type="EMBL" id="GBG34846.1"/>
    </source>
</evidence>
<keyword evidence="5" id="KW-1185">Reference proteome</keyword>
<evidence type="ECO:0000256" key="2">
    <source>
        <dbReference type="RuleBase" id="RU367006"/>
    </source>
</evidence>
<keyword evidence="2" id="KW-0963">Cytoplasm</keyword>
<keyword evidence="4" id="KW-0648">Protein biosynthesis</keyword>
<reference evidence="4 5" key="1">
    <citation type="submission" date="2017-12" db="EMBL/GenBank/DDBJ databases">
        <title>Sequencing, de novo assembly and annotation of complete genome of a new Thraustochytrid species, strain FCC1311.</title>
        <authorList>
            <person name="Sedici K."/>
            <person name="Godart F."/>
            <person name="Aiese Cigliano R."/>
            <person name="Sanseverino W."/>
            <person name="Barakat M."/>
            <person name="Ortet P."/>
            <person name="Marechal E."/>
            <person name="Cagnac O."/>
            <person name="Amato A."/>
        </authorList>
    </citation>
    <scope>NUCLEOTIDE SEQUENCE [LARGE SCALE GENOMIC DNA]</scope>
</reference>
<accession>A0A2R5GVH1</accession>
<dbReference type="AlphaFoldDB" id="A0A2R5GVH1"/>
<dbReference type="PROSITE" id="PS50249">
    <property type="entry name" value="MPN"/>
    <property type="match status" value="1"/>
</dbReference>
<dbReference type="GO" id="GO:0003743">
    <property type="term" value="F:translation initiation factor activity"/>
    <property type="evidence" value="ECO:0007669"/>
    <property type="project" value="UniProtKB-KW"/>
</dbReference>
<dbReference type="GO" id="GO:0000338">
    <property type="term" value="P:protein deneddylation"/>
    <property type="evidence" value="ECO:0007669"/>
    <property type="project" value="InterPro"/>
</dbReference>
<dbReference type="OrthoDB" id="1378at2759"/>
<keyword evidence="2" id="KW-0539">Nucleus</keyword>
<keyword evidence="4" id="KW-0396">Initiation factor</keyword>
<dbReference type="Gene3D" id="3.40.140.10">
    <property type="entry name" value="Cytidine Deaminase, domain 2"/>
    <property type="match status" value="1"/>
</dbReference>
<dbReference type="GO" id="GO:0008237">
    <property type="term" value="F:metallopeptidase activity"/>
    <property type="evidence" value="ECO:0007669"/>
    <property type="project" value="InterPro"/>
</dbReference>
<dbReference type="InParanoid" id="A0A2R5GVH1"/>
<dbReference type="GO" id="GO:0008180">
    <property type="term" value="C:COP9 signalosome"/>
    <property type="evidence" value="ECO:0007669"/>
    <property type="project" value="UniProtKB-UniRule"/>
</dbReference>
<dbReference type="CDD" id="cd08063">
    <property type="entry name" value="MPN_CSN6"/>
    <property type="match status" value="1"/>
</dbReference>
<protein>
    <recommendedName>
        <fullName evidence="2">COP9 signalosome complex subunit 6</fullName>
    </recommendedName>
</protein>
<comment type="subcellular location">
    <subcellularLocation>
        <location evidence="2">Cytoplasm</location>
    </subcellularLocation>
    <subcellularLocation>
        <location evidence="2">Nucleus</location>
    </subcellularLocation>
</comment>
<evidence type="ECO:0000256" key="1">
    <source>
        <dbReference type="ARBA" id="ARBA00010893"/>
    </source>
</evidence>
<name>A0A2R5GVH1_9STRA</name>
<comment type="function">
    <text evidence="2">Component of the COP9 signalosome complex (CSN), a complex involved in various cellular and developmental processes.</text>
</comment>
<dbReference type="GO" id="GO:0005737">
    <property type="term" value="C:cytoplasm"/>
    <property type="evidence" value="ECO:0007669"/>
    <property type="project" value="UniProtKB-SubCell"/>
</dbReference>
<dbReference type="EMBL" id="BEYU01000221">
    <property type="protein sequence ID" value="GBG34846.1"/>
    <property type="molecule type" value="Genomic_DNA"/>
</dbReference>
<organism evidence="4 5">
    <name type="scientific">Hondaea fermentalgiana</name>
    <dbReference type="NCBI Taxonomy" id="2315210"/>
    <lineage>
        <taxon>Eukaryota</taxon>
        <taxon>Sar</taxon>
        <taxon>Stramenopiles</taxon>
        <taxon>Bigyra</taxon>
        <taxon>Labyrinthulomycetes</taxon>
        <taxon>Thraustochytrida</taxon>
        <taxon>Thraustochytriidae</taxon>
        <taxon>Hondaea</taxon>
    </lineage>
</organism>
<evidence type="ECO:0000259" key="3">
    <source>
        <dbReference type="PROSITE" id="PS50249"/>
    </source>
</evidence>
<dbReference type="Pfam" id="PF01398">
    <property type="entry name" value="JAB"/>
    <property type="match status" value="1"/>
</dbReference>
<comment type="caution">
    <text evidence="4">The sequence shown here is derived from an EMBL/GenBank/DDBJ whole genome shotgun (WGS) entry which is preliminary data.</text>
</comment>
<dbReference type="Pfam" id="PF13012">
    <property type="entry name" value="MitMem_reg"/>
    <property type="match status" value="1"/>
</dbReference>
<feature type="domain" description="MPN" evidence="3">
    <location>
        <begin position="10"/>
        <end position="150"/>
    </location>
</feature>
<comment type="similarity">
    <text evidence="1 2">Belongs to the peptidase M67A family. CSN6 subfamily.</text>
</comment>
<keyword evidence="2" id="KW-0736">Signalosome</keyword>
<evidence type="ECO:0000313" key="5">
    <source>
        <dbReference type="Proteomes" id="UP000241890"/>
    </source>
</evidence>
<dbReference type="InterPro" id="IPR037518">
    <property type="entry name" value="MPN"/>
</dbReference>
<dbReference type="InterPro" id="IPR000555">
    <property type="entry name" value="JAMM/MPN+_dom"/>
</dbReference>
<dbReference type="InterPro" id="IPR033859">
    <property type="entry name" value="MPN_CSN6"/>
</dbReference>
<dbReference type="PANTHER" id="PTHR10540:SF8">
    <property type="entry name" value="COP9 SIGNALOSOME COMPLEX SUBUNIT 6"/>
    <property type="match status" value="1"/>
</dbReference>
<sequence>MGEASRKAALSLHPDTQLVLVNVSDHYTRQQLSGQSGQRTIGMLFGCQTGLSVHVYDSFEMPYSRDENTGEVQLDAEFIRQKKEHFEAVFPQYEILGWYTVGGDVSQEDMAIHRAMSAFNESPLLLLVDPNISPDSKELPIKVVEAVMQVIEEVPTMIFVDMEFQIDTVEPERITIDHIVKGGGARSARESSLVPSLEDLVNAVQMIAKRMRILESYVRKTRSGELPKNHAILREIAAVSQHLPVLQMDAFDQSFRTELDDAQLVTYLAMLTKASAAISDVQSKVSLLTAAQRVGVPASKRSVMP</sequence>
<proteinExistence type="inferred from homology"/>
<dbReference type="Proteomes" id="UP000241890">
    <property type="component" value="Unassembled WGS sequence"/>
</dbReference>
<dbReference type="PANTHER" id="PTHR10540">
    <property type="entry name" value="EUKARYOTIC TRANSLATION INITIATION FACTOR 3 SUBUNIT F-RELATED"/>
    <property type="match status" value="1"/>
</dbReference>